<gene>
    <name evidence="2" type="ORF">SAMN05445850_3899</name>
</gene>
<name>A0A1H1IZL3_9BURK</name>
<feature type="transmembrane region" description="Helical" evidence="1">
    <location>
        <begin position="212"/>
        <end position="235"/>
    </location>
</feature>
<proteinExistence type="predicted"/>
<organism evidence="2 3">
    <name type="scientific">Paraburkholderia tuberum</name>
    <dbReference type="NCBI Taxonomy" id="157910"/>
    <lineage>
        <taxon>Bacteria</taxon>
        <taxon>Pseudomonadati</taxon>
        <taxon>Pseudomonadota</taxon>
        <taxon>Betaproteobacteria</taxon>
        <taxon>Burkholderiales</taxon>
        <taxon>Burkholderiaceae</taxon>
        <taxon>Paraburkholderia</taxon>
    </lineage>
</organism>
<evidence type="ECO:0000313" key="2">
    <source>
        <dbReference type="EMBL" id="SDR43177.1"/>
    </source>
</evidence>
<dbReference type="Proteomes" id="UP000199365">
    <property type="component" value="Unassembled WGS sequence"/>
</dbReference>
<evidence type="ECO:0000256" key="1">
    <source>
        <dbReference type="SAM" id="Phobius"/>
    </source>
</evidence>
<reference evidence="3" key="1">
    <citation type="submission" date="2016-10" db="EMBL/GenBank/DDBJ databases">
        <authorList>
            <person name="Varghese N."/>
            <person name="Submissions S."/>
        </authorList>
    </citation>
    <scope>NUCLEOTIDE SEQUENCE [LARGE SCALE GENOMIC DNA]</scope>
    <source>
        <strain evidence="3">DUS833</strain>
    </source>
</reference>
<dbReference type="AlphaFoldDB" id="A0A1H1IZL3"/>
<keyword evidence="1" id="KW-1133">Transmembrane helix</keyword>
<protein>
    <submittedName>
        <fullName evidence="2">Uncharacterized protein</fullName>
    </submittedName>
</protein>
<dbReference type="EMBL" id="FNKX01000002">
    <property type="protein sequence ID" value="SDR43177.1"/>
    <property type="molecule type" value="Genomic_DNA"/>
</dbReference>
<evidence type="ECO:0000313" key="3">
    <source>
        <dbReference type="Proteomes" id="UP000199365"/>
    </source>
</evidence>
<keyword evidence="3" id="KW-1185">Reference proteome</keyword>
<dbReference type="STRING" id="157910.SAMN05445850_3899"/>
<sequence>MISTQPQPLDEALAALQGTASQFAATCIRDERVRAQYLRDIQAMSGNFQQRVRSGGLSVAEAAEQAHAMRQQILELTRMRTSPTIRAYVTNLKRTSPSLASLAEKNAQALFKRPVSALSETEQSAVWLRIVQSAGTDRTSASTLARKLGTVGRRLLLVSVAVGVYEVYKAENKPREIARQGTIAAAGAWGGWAVSTGAVATGVCTATAPVCVGAVALIGGILFAFGSDIVFGTVYQTTMRR</sequence>
<keyword evidence="1" id="KW-0472">Membrane</keyword>
<keyword evidence="1" id="KW-0812">Transmembrane</keyword>
<accession>A0A1H1IZL3</accession>